<gene>
    <name evidence="2" type="ORF">ACFO9E_13485</name>
</gene>
<dbReference type="PROSITE" id="PS51365">
    <property type="entry name" value="RENAL_DIPEPTIDASE_2"/>
    <property type="match status" value="1"/>
</dbReference>
<keyword evidence="3" id="KW-1185">Reference proteome</keyword>
<keyword evidence="2" id="KW-0645">Protease</keyword>
<protein>
    <submittedName>
        <fullName evidence="2">Membrane dipeptidase</fullName>
        <ecNumber evidence="2">3.4.13.-</ecNumber>
    </submittedName>
</protein>
<comment type="caution">
    <text evidence="2">The sequence shown here is derived from an EMBL/GenBank/DDBJ whole genome shotgun (WGS) entry which is preliminary data.</text>
</comment>
<sequence>MADLQDEPHTVGAAGGDLGDLGDLSDLGDLDDLDVLARPRGAAGEPEELAEPVAGSLERARELLAAHPIADGLSGLARTLRDTPSHDIEQGERTLETDVPRLRNGGVGAQFWSLHAPPELTGDRALTATMEQLDLVRSVVAGCSESLRLALSADDLADARNCGRIAVLLGPVAGPALGDSLSTLRAYHALGVRSLTLAGTRWTQRTGLTSFGHEVVREMNRLGVVVDLSGCTPETMLRALMVARAPVVISHHPERVPDDVLRQLRANSGLCMVPCTAGSLRETADHLEHVRDAAGPESVALTGAYDTGAPHAPDLADVSCFPRLIAELLDRDWPEPDIEALTWGNVYRVVRDADFVARAMQSRRPASTTRVTPLDT</sequence>
<feature type="region of interest" description="Disordered" evidence="1">
    <location>
        <begin position="1"/>
        <end position="23"/>
    </location>
</feature>
<dbReference type="Proteomes" id="UP001595993">
    <property type="component" value="Unassembled WGS sequence"/>
</dbReference>
<dbReference type="SUPFAM" id="SSF51556">
    <property type="entry name" value="Metallo-dependent hydrolases"/>
    <property type="match status" value="1"/>
</dbReference>
<dbReference type="EMBL" id="JBHSFE010000011">
    <property type="protein sequence ID" value="MFC4608823.1"/>
    <property type="molecule type" value="Genomic_DNA"/>
</dbReference>
<evidence type="ECO:0000313" key="2">
    <source>
        <dbReference type="EMBL" id="MFC4608823.1"/>
    </source>
</evidence>
<dbReference type="RefSeq" id="WP_381194860.1">
    <property type="nucleotide sequence ID" value="NZ_JBHSFE010000011.1"/>
</dbReference>
<dbReference type="PANTHER" id="PTHR10443:SF12">
    <property type="entry name" value="DIPEPTIDASE"/>
    <property type="match status" value="1"/>
</dbReference>
<dbReference type="EC" id="3.4.13.-" evidence="2"/>
<name>A0ABV9G3B8_9ACTN</name>
<dbReference type="Gene3D" id="3.20.20.140">
    <property type="entry name" value="Metal-dependent hydrolases"/>
    <property type="match status" value="1"/>
</dbReference>
<reference evidence="3" key="1">
    <citation type="journal article" date="2019" name="Int. J. Syst. Evol. Microbiol.">
        <title>The Global Catalogue of Microorganisms (GCM) 10K type strain sequencing project: providing services to taxonomists for standard genome sequencing and annotation.</title>
        <authorList>
            <consortium name="The Broad Institute Genomics Platform"/>
            <consortium name="The Broad Institute Genome Sequencing Center for Infectious Disease"/>
            <person name="Wu L."/>
            <person name="Ma J."/>
        </authorList>
    </citation>
    <scope>NUCLEOTIDE SEQUENCE [LARGE SCALE GENOMIC DNA]</scope>
    <source>
        <strain evidence="3">CGMCC 4.7139</strain>
    </source>
</reference>
<dbReference type="GO" id="GO:0016805">
    <property type="term" value="F:dipeptidase activity"/>
    <property type="evidence" value="ECO:0007669"/>
    <property type="project" value="UniProtKB-KW"/>
</dbReference>
<dbReference type="InterPro" id="IPR032466">
    <property type="entry name" value="Metal_Hydrolase"/>
</dbReference>
<evidence type="ECO:0000313" key="3">
    <source>
        <dbReference type="Proteomes" id="UP001595993"/>
    </source>
</evidence>
<proteinExistence type="predicted"/>
<keyword evidence="2" id="KW-0224">Dipeptidase</keyword>
<evidence type="ECO:0000256" key="1">
    <source>
        <dbReference type="SAM" id="MobiDB-lite"/>
    </source>
</evidence>
<dbReference type="Pfam" id="PF01244">
    <property type="entry name" value="Peptidase_M19"/>
    <property type="match status" value="1"/>
</dbReference>
<dbReference type="PANTHER" id="PTHR10443">
    <property type="entry name" value="MICROSOMAL DIPEPTIDASE"/>
    <property type="match status" value="1"/>
</dbReference>
<dbReference type="InterPro" id="IPR008257">
    <property type="entry name" value="Pept_M19"/>
</dbReference>
<organism evidence="2 3">
    <name type="scientific">Streptomyces maoxianensis</name>
    <dbReference type="NCBI Taxonomy" id="1459942"/>
    <lineage>
        <taxon>Bacteria</taxon>
        <taxon>Bacillati</taxon>
        <taxon>Actinomycetota</taxon>
        <taxon>Actinomycetes</taxon>
        <taxon>Kitasatosporales</taxon>
        <taxon>Streptomycetaceae</taxon>
        <taxon>Streptomyces</taxon>
    </lineage>
</organism>
<keyword evidence="2" id="KW-0378">Hydrolase</keyword>
<accession>A0ABV9G3B8</accession>